<dbReference type="EMBL" id="AMQN01009083">
    <property type="status" value="NOT_ANNOTATED_CDS"/>
    <property type="molecule type" value="Genomic_DNA"/>
</dbReference>
<sequence length="110" mass="12571">MALLQIQGRSIKGEPVLQDLEVLIHAIEQFRDVIAGNKNTCVVSKEEKFQDIRAMDNIVNVKKKHKWGQNEALWHATKDGFFRESEFKTRDNVWGEKLTSGIFSAIFGPV</sequence>
<proteinExistence type="predicted"/>
<protein>
    <submittedName>
        <fullName evidence="1 2">Uncharacterized protein</fullName>
    </submittedName>
</protein>
<gene>
    <name evidence="1" type="ORF">CAPTEDRAFT_204275</name>
</gene>
<name>R7U7M0_CAPTE</name>
<keyword evidence="3" id="KW-1185">Reference proteome</keyword>
<organism evidence="1">
    <name type="scientific">Capitella teleta</name>
    <name type="common">Polychaete worm</name>
    <dbReference type="NCBI Taxonomy" id="283909"/>
    <lineage>
        <taxon>Eukaryota</taxon>
        <taxon>Metazoa</taxon>
        <taxon>Spiralia</taxon>
        <taxon>Lophotrochozoa</taxon>
        <taxon>Annelida</taxon>
        <taxon>Polychaeta</taxon>
        <taxon>Sedentaria</taxon>
        <taxon>Scolecida</taxon>
        <taxon>Capitellidae</taxon>
        <taxon>Capitella</taxon>
    </lineage>
</organism>
<dbReference type="Proteomes" id="UP000014760">
    <property type="component" value="Unassembled WGS sequence"/>
</dbReference>
<reference evidence="3" key="1">
    <citation type="submission" date="2012-12" db="EMBL/GenBank/DDBJ databases">
        <authorList>
            <person name="Hellsten U."/>
            <person name="Grimwood J."/>
            <person name="Chapman J.A."/>
            <person name="Shapiro H."/>
            <person name="Aerts A."/>
            <person name="Otillar R.P."/>
            <person name="Terry A.Y."/>
            <person name="Boore J.L."/>
            <person name="Simakov O."/>
            <person name="Marletaz F."/>
            <person name="Cho S.-J."/>
            <person name="Edsinger-Gonzales E."/>
            <person name="Havlak P."/>
            <person name="Kuo D.-H."/>
            <person name="Larsson T."/>
            <person name="Lv J."/>
            <person name="Arendt D."/>
            <person name="Savage R."/>
            <person name="Osoegawa K."/>
            <person name="de Jong P."/>
            <person name="Lindberg D.R."/>
            <person name="Seaver E.C."/>
            <person name="Weisblat D.A."/>
            <person name="Putnam N.H."/>
            <person name="Grigoriev I.V."/>
            <person name="Rokhsar D.S."/>
        </authorList>
    </citation>
    <scope>NUCLEOTIDE SEQUENCE</scope>
    <source>
        <strain evidence="3">I ESC-2004</strain>
    </source>
</reference>
<dbReference type="EnsemblMetazoa" id="CapteT204275">
    <property type="protein sequence ID" value="CapteP204275"/>
    <property type="gene ID" value="CapteG204275"/>
</dbReference>
<evidence type="ECO:0000313" key="2">
    <source>
        <dbReference type="EnsemblMetazoa" id="CapteP204275"/>
    </source>
</evidence>
<accession>R7U7M0</accession>
<reference evidence="2" key="3">
    <citation type="submission" date="2015-06" db="UniProtKB">
        <authorList>
            <consortium name="EnsemblMetazoa"/>
        </authorList>
    </citation>
    <scope>IDENTIFICATION</scope>
</reference>
<reference evidence="1 3" key="2">
    <citation type="journal article" date="2013" name="Nature">
        <title>Insights into bilaterian evolution from three spiralian genomes.</title>
        <authorList>
            <person name="Simakov O."/>
            <person name="Marletaz F."/>
            <person name="Cho S.J."/>
            <person name="Edsinger-Gonzales E."/>
            <person name="Havlak P."/>
            <person name="Hellsten U."/>
            <person name="Kuo D.H."/>
            <person name="Larsson T."/>
            <person name="Lv J."/>
            <person name="Arendt D."/>
            <person name="Savage R."/>
            <person name="Osoegawa K."/>
            <person name="de Jong P."/>
            <person name="Grimwood J."/>
            <person name="Chapman J.A."/>
            <person name="Shapiro H."/>
            <person name="Aerts A."/>
            <person name="Otillar R.P."/>
            <person name="Terry A.Y."/>
            <person name="Boore J.L."/>
            <person name="Grigoriev I.V."/>
            <person name="Lindberg D.R."/>
            <person name="Seaver E.C."/>
            <person name="Weisblat D.A."/>
            <person name="Putnam N.H."/>
            <person name="Rokhsar D.S."/>
        </authorList>
    </citation>
    <scope>NUCLEOTIDE SEQUENCE</scope>
    <source>
        <strain evidence="1 3">I ESC-2004</strain>
    </source>
</reference>
<dbReference type="HOGENOM" id="CLU_2173384_0_0_1"/>
<dbReference type="AlphaFoldDB" id="R7U7M0"/>
<evidence type="ECO:0000313" key="1">
    <source>
        <dbReference type="EMBL" id="ELU01934.1"/>
    </source>
</evidence>
<dbReference type="EMBL" id="KB304553">
    <property type="protein sequence ID" value="ELU01934.1"/>
    <property type="molecule type" value="Genomic_DNA"/>
</dbReference>
<evidence type="ECO:0000313" key="3">
    <source>
        <dbReference type="Proteomes" id="UP000014760"/>
    </source>
</evidence>